<dbReference type="InterPro" id="IPR051708">
    <property type="entry name" value="Plant_Aspart_Prot_A1"/>
</dbReference>
<comment type="similarity">
    <text evidence="1">Belongs to the peptidase A1 family.</text>
</comment>
<dbReference type="PANTHER" id="PTHR47967:SF23">
    <property type="entry name" value="OS04G0448300 PROTEIN"/>
    <property type="match status" value="1"/>
</dbReference>
<keyword evidence="3" id="KW-0378">Hydrolase</keyword>
<evidence type="ECO:0000256" key="1">
    <source>
        <dbReference type="ARBA" id="ARBA00007447"/>
    </source>
</evidence>
<sequence length="216" mass="23619">MERSGGQDFKNSDNGFISVARPDQDFVSSSMPSLPFPRKDISFTTPLIYRTSPKSPFYDANTKHEDLISNVIRTCASFHTDDMDKFTSDGYVGTDTITLADNGITGETNLEHMMSGCGTQNTDKGTKFPGVIGLANHTSSLIGQLEYPQFSYYVSTSSNGTYGEIDFGLLATTPGDTTPLVPNDYGLLRLKVIMVSGQDIYILQLFGSLLNTGRYL</sequence>
<protein>
    <recommendedName>
        <fullName evidence="4">Xylanase inhibitor N-terminal domain-containing protein</fullName>
    </recommendedName>
</protein>
<dbReference type="PANTHER" id="PTHR47967">
    <property type="entry name" value="OS07G0603500 PROTEIN-RELATED"/>
    <property type="match status" value="1"/>
</dbReference>
<dbReference type="GO" id="GO:0006508">
    <property type="term" value="P:proteolysis"/>
    <property type="evidence" value="ECO:0007669"/>
    <property type="project" value="UniProtKB-KW"/>
</dbReference>
<evidence type="ECO:0000259" key="4">
    <source>
        <dbReference type="Pfam" id="PF14543"/>
    </source>
</evidence>
<reference evidence="5" key="1">
    <citation type="submission" date="2022-12" db="EMBL/GenBank/DDBJ databases">
        <title>Draft genome assemblies for two species of Escallonia (Escalloniales).</title>
        <authorList>
            <person name="Chanderbali A."/>
            <person name="Dervinis C."/>
            <person name="Anghel I."/>
            <person name="Soltis D."/>
            <person name="Soltis P."/>
            <person name="Zapata F."/>
        </authorList>
    </citation>
    <scope>NUCLEOTIDE SEQUENCE</scope>
    <source>
        <strain evidence="5">UCBG64.0493</strain>
        <tissue evidence="5">Leaf</tissue>
    </source>
</reference>
<evidence type="ECO:0000256" key="3">
    <source>
        <dbReference type="ARBA" id="ARBA00022801"/>
    </source>
</evidence>
<accession>A0AA89AUY4</accession>
<keyword evidence="2" id="KW-0645">Protease</keyword>
<dbReference type="Pfam" id="PF14543">
    <property type="entry name" value="TAXi_N"/>
    <property type="match status" value="1"/>
</dbReference>
<dbReference type="SUPFAM" id="SSF50630">
    <property type="entry name" value="Acid proteases"/>
    <property type="match status" value="1"/>
</dbReference>
<proteinExistence type="inferred from homology"/>
<keyword evidence="6" id="KW-1185">Reference proteome</keyword>
<evidence type="ECO:0000313" key="6">
    <source>
        <dbReference type="Proteomes" id="UP001188597"/>
    </source>
</evidence>
<feature type="domain" description="Xylanase inhibitor N-terminal" evidence="4">
    <location>
        <begin position="73"/>
        <end position="167"/>
    </location>
</feature>
<organism evidence="5 6">
    <name type="scientific">Escallonia herrerae</name>
    <dbReference type="NCBI Taxonomy" id="1293975"/>
    <lineage>
        <taxon>Eukaryota</taxon>
        <taxon>Viridiplantae</taxon>
        <taxon>Streptophyta</taxon>
        <taxon>Embryophyta</taxon>
        <taxon>Tracheophyta</taxon>
        <taxon>Spermatophyta</taxon>
        <taxon>Magnoliopsida</taxon>
        <taxon>eudicotyledons</taxon>
        <taxon>Gunneridae</taxon>
        <taxon>Pentapetalae</taxon>
        <taxon>asterids</taxon>
        <taxon>campanulids</taxon>
        <taxon>Escalloniales</taxon>
        <taxon>Escalloniaceae</taxon>
        <taxon>Escallonia</taxon>
    </lineage>
</organism>
<dbReference type="Gene3D" id="2.40.70.10">
    <property type="entry name" value="Acid Proteases"/>
    <property type="match status" value="1"/>
</dbReference>
<dbReference type="AlphaFoldDB" id="A0AA89AUY4"/>
<dbReference type="EMBL" id="JAVXUP010000973">
    <property type="protein sequence ID" value="KAK3017864.1"/>
    <property type="molecule type" value="Genomic_DNA"/>
</dbReference>
<dbReference type="GO" id="GO:0008233">
    <property type="term" value="F:peptidase activity"/>
    <property type="evidence" value="ECO:0007669"/>
    <property type="project" value="UniProtKB-KW"/>
</dbReference>
<dbReference type="InterPro" id="IPR021109">
    <property type="entry name" value="Peptidase_aspartic_dom_sf"/>
</dbReference>
<comment type="caution">
    <text evidence="5">The sequence shown here is derived from an EMBL/GenBank/DDBJ whole genome shotgun (WGS) entry which is preliminary data.</text>
</comment>
<dbReference type="GO" id="GO:0005576">
    <property type="term" value="C:extracellular region"/>
    <property type="evidence" value="ECO:0007669"/>
    <property type="project" value="TreeGrafter"/>
</dbReference>
<evidence type="ECO:0000313" key="5">
    <source>
        <dbReference type="EMBL" id="KAK3017864.1"/>
    </source>
</evidence>
<name>A0AA89AUY4_9ASTE</name>
<evidence type="ECO:0000256" key="2">
    <source>
        <dbReference type="ARBA" id="ARBA00022670"/>
    </source>
</evidence>
<gene>
    <name evidence="5" type="ORF">RJ639_004556</name>
</gene>
<dbReference type="Proteomes" id="UP001188597">
    <property type="component" value="Unassembled WGS sequence"/>
</dbReference>
<dbReference type="InterPro" id="IPR032861">
    <property type="entry name" value="TAXi_N"/>
</dbReference>